<dbReference type="GO" id="GO:0007029">
    <property type="term" value="P:endoplasmic reticulum organization"/>
    <property type="evidence" value="ECO:0007669"/>
    <property type="project" value="TreeGrafter"/>
</dbReference>
<dbReference type="Pfam" id="PF07304">
    <property type="entry name" value="SRA1"/>
    <property type="match status" value="1"/>
</dbReference>
<comment type="function">
    <text evidence="14">Component of the coat protein complex II (COPII) which promotes the formation of transport vesicles from the endoplasmic reticulum (ER). The coat has two main functions, the physical deformation of the endoplasmic reticulum membrane into vesicles and the selection of cargo molecules.</text>
</comment>
<dbReference type="GO" id="GO:0070971">
    <property type="term" value="C:endoplasmic reticulum exit site"/>
    <property type="evidence" value="ECO:0007669"/>
    <property type="project" value="TreeGrafter"/>
</dbReference>
<keyword evidence="9" id="KW-0256">Endoplasmic reticulum</keyword>
<dbReference type="InterPro" id="IPR036322">
    <property type="entry name" value="WD40_repeat_dom_sf"/>
</dbReference>
<dbReference type="Gene3D" id="2.20.25.400">
    <property type="match status" value="1"/>
</dbReference>
<feature type="compositionally biased region" description="Low complexity" evidence="16">
    <location>
        <begin position="1021"/>
        <end position="1032"/>
    </location>
</feature>
<evidence type="ECO:0000256" key="3">
    <source>
        <dbReference type="ARBA" id="ARBA00009358"/>
    </source>
</evidence>
<dbReference type="GO" id="GO:0005789">
    <property type="term" value="C:endoplasmic reticulum membrane"/>
    <property type="evidence" value="ECO:0007669"/>
    <property type="project" value="UniProtKB-SubCell"/>
</dbReference>
<feature type="domain" description="SRA1/Sec31" evidence="17">
    <location>
        <begin position="1176"/>
        <end position="1289"/>
    </location>
</feature>
<feature type="region of interest" description="Disordered" evidence="16">
    <location>
        <begin position="745"/>
        <end position="857"/>
    </location>
</feature>
<evidence type="ECO:0000256" key="7">
    <source>
        <dbReference type="ARBA" id="ARBA00022574"/>
    </source>
</evidence>
<sequence>MVKLAEYPRTATFAWSYDRSPLLATGTASGTIGADFSSESTLEIWSLLSPHEATPQASITADAKFNDLDWSHDNAIIAGALENGVVEFFAPEEPRSVAKLAQHTTPVKTVTFNARQHNVLCSGGSKGEIYIWDANKIETPGYAPFVPGTAMTPMDEIYSLAWNQNQAHVFASAGSSGYASIWDLKAKKEVIHLSYTSPITGQKNQLSIVEWHPNNSTRIATASGNDSDPSILIWDLRNANIPMQVLSQSHTKGVLSLDWCKQDETLLLSSGRDNVCVLWNPEEGQSLTQYPTRGNWCFKTKFAPQAPDLFASASFDNKIEVQTLQNVTCSLDTDATATKQRESETEFWNNVSAQDANEKPIVKKLQAPAWYGNKSPAAQWAFGGKLVQITSDKKGVKISKPAIPGAEKNVLLDKALESKDFNPIINKRLVQSIDATNEEDWNLLEKLSLDGKDAFLSEALAFDDEEADEANEKDMKDDGGDFFSSLNEKYNPEGSFRLDTSDKQNDLFKSLVRGDKKSAVSSALEQELLLESLLIALDSDDQTLKQKVKNAYFTKYGKTSSLARVLHCVSEGDADDLVNNIEVDQWKYAVKAINSYTSDLSKKNELFIALGDRLSEAGNRQDALLLYLSAQSLDKVASIWLKEFVGLESKLKSKKETVYEAHLECLTEFVERFTVFISLISDEQHQSLANEELIAKFLEFVNLTSSNGDFDLALKFLEILPGDNEDVITEKQRVLIASNKLPSATTRSQKPRYASGNTLSGNVAGLGLTNDRPAGSIKMPPVQPMQAMNPSAPFVPSTPFNQQTPLGSRTASFAAPAPELVKSNPYAPPSNQATTANKYAPPPVTSPSSAPRAAGVTSSVPLTNKSAGAYAPAIAQPSVAGAIPPNPYAPGSGAYGNFSGQPAYSQPLKPVANVIGASAPGASGMSPPLAPPVSNAASGQTPHLNKNANDGWNDLPLNVKEKPTRAKAVSVAPVSVAPSPALPGPQVNFGSIPPPPLSRVTSSANLQTPVPQRVPSKTYTPPNGSASPASANPYAPSLASAAVAAPSNPYAPPVASTGQPVASNPYAPAAAMPSNPYASPPPNGVPQPPLGKSYGPGSGINGLGAPPASQKAPIGPPPKHMKRRAHASNDIDSANAILESVQKRSEAPTPQAGDALPANIARNQPLSEVTSSGTTPAPLATEHESTAGIPVEQQPIVDFLSSELDRVTPLIPQEYTKQLKDCNKRLRILFGHLERQDLLTQPTVDKLHSIVALMKEQRYAEAMQVHVDIATNHAQEAGNWLTGVKRLIGIAEVTST</sequence>
<dbReference type="OrthoDB" id="542917at2759"/>
<evidence type="ECO:0000256" key="5">
    <source>
        <dbReference type="ARBA" id="ARBA00021236"/>
    </source>
</evidence>
<dbReference type="SUPFAM" id="SSF50978">
    <property type="entry name" value="WD40 repeat-like"/>
    <property type="match status" value="1"/>
</dbReference>
<feature type="compositionally biased region" description="Polar residues" evidence="16">
    <location>
        <begin position="798"/>
        <end position="811"/>
    </location>
</feature>
<feature type="region of interest" description="Disordered" evidence="16">
    <location>
        <begin position="976"/>
        <end position="1032"/>
    </location>
</feature>
<feature type="compositionally biased region" description="Pro residues" evidence="16">
    <location>
        <begin position="1078"/>
        <end position="1089"/>
    </location>
</feature>
<dbReference type="PANTHER" id="PTHR13923:SF11">
    <property type="entry name" value="SECRETORY 31, ISOFORM D"/>
    <property type="match status" value="1"/>
</dbReference>
<evidence type="ECO:0000259" key="18">
    <source>
        <dbReference type="Pfam" id="PF12931"/>
    </source>
</evidence>
<dbReference type="InterPro" id="IPR040251">
    <property type="entry name" value="SEC31-like"/>
</dbReference>
<dbReference type="Pfam" id="PF11549">
    <property type="entry name" value="Sec31"/>
    <property type="match status" value="1"/>
</dbReference>
<feature type="region of interest" description="Disordered" evidence="16">
    <location>
        <begin position="1073"/>
        <end position="1126"/>
    </location>
</feature>
<evidence type="ECO:0000256" key="16">
    <source>
        <dbReference type="SAM" id="MobiDB-lite"/>
    </source>
</evidence>
<reference evidence="20" key="1">
    <citation type="submission" date="2015-10" db="EMBL/GenBank/DDBJ databases">
        <authorList>
            <person name="Devillers H."/>
        </authorList>
    </citation>
    <scope>NUCLEOTIDE SEQUENCE [LARGE SCALE GENOMIC DNA]</scope>
</reference>
<evidence type="ECO:0000313" key="19">
    <source>
        <dbReference type="EMBL" id="CUS23092.1"/>
    </source>
</evidence>
<evidence type="ECO:0000256" key="10">
    <source>
        <dbReference type="ARBA" id="ARBA00022892"/>
    </source>
</evidence>
<evidence type="ECO:0000256" key="15">
    <source>
        <dbReference type="PROSITE-ProRule" id="PRU00221"/>
    </source>
</evidence>
<dbReference type="GO" id="GO:0015031">
    <property type="term" value="P:protein transport"/>
    <property type="evidence" value="ECO:0007669"/>
    <property type="project" value="UniProtKB-KW"/>
</dbReference>
<dbReference type="GO" id="GO:0090110">
    <property type="term" value="P:COPII-coated vesicle cargo loading"/>
    <property type="evidence" value="ECO:0007669"/>
    <property type="project" value="TreeGrafter"/>
</dbReference>
<evidence type="ECO:0000256" key="14">
    <source>
        <dbReference type="ARBA" id="ARBA00025471"/>
    </source>
</evidence>
<feature type="repeat" description="WD" evidence="15">
    <location>
        <begin position="247"/>
        <end position="289"/>
    </location>
</feature>
<evidence type="ECO:0000256" key="6">
    <source>
        <dbReference type="ARBA" id="ARBA00022448"/>
    </source>
</evidence>
<evidence type="ECO:0000256" key="9">
    <source>
        <dbReference type="ARBA" id="ARBA00022824"/>
    </source>
</evidence>
<feature type="region of interest" description="Disordered" evidence="16">
    <location>
        <begin position="922"/>
        <end position="954"/>
    </location>
</feature>
<dbReference type="InterPro" id="IPR021614">
    <property type="entry name" value="Sec31"/>
</dbReference>
<evidence type="ECO:0000256" key="2">
    <source>
        <dbReference type="ARBA" id="ARBA00004397"/>
    </source>
</evidence>
<evidence type="ECO:0000259" key="17">
    <source>
        <dbReference type="Pfam" id="PF07304"/>
    </source>
</evidence>
<dbReference type="Pfam" id="PF12931">
    <property type="entry name" value="TPR_Sec16"/>
    <property type="match status" value="1"/>
</dbReference>
<keyword evidence="8" id="KW-0677">Repeat</keyword>
<dbReference type="SUPFAM" id="SSF47938">
    <property type="entry name" value="Functional domain of the splicing factor Prp18"/>
    <property type="match status" value="1"/>
</dbReference>
<dbReference type="Gene3D" id="2.130.10.10">
    <property type="entry name" value="YVTN repeat-like/Quinoprotein amine dehydrogenase"/>
    <property type="match status" value="1"/>
</dbReference>
<evidence type="ECO:0000256" key="11">
    <source>
        <dbReference type="ARBA" id="ARBA00022927"/>
    </source>
</evidence>
<dbReference type="Gene3D" id="1.25.40.980">
    <property type="match status" value="1"/>
</dbReference>
<dbReference type="PANTHER" id="PTHR13923">
    <property type="entry name" value="SEC31-RELATED PROTEIN"/>
    <property type="match status" value="1"/>
</dbReference>
<feature type="repeat" description="WD" evidence="15">
    <location>
        <begin position="100"/>
        <end position="133"/>
    </location>
</feature>
<dbReference type="SMART" id="SM00320">
    <property type="entry name" value="WD40"/>
    <property type="match status" value="6"/>
</dbReference>
<keyword evidence="10" id="KW-0931">ER-Golgi transport</keyword>
<evidence type="ECO:0000256" key="8">
    <source>
        <dbReference type="ARBA" id="ARBA00022737"/>
    </source>
</evidence>
<keyword evidence="6" id="KW-0813">Transport</keyword>
<dbReference type="EMBL" id="LN890539">
    <property type="protein sequence ID" value="CUS23092.1"/>
    <property type="molecule type" value="Genomic_DNA"/>
</dbReference>
<dbReference type="GO" id="GO:0005198">
    <property type="term" value="F:structural molecule activity"/>
    <property type="evidence" value="ECO:0007669"/>
    <property type="project" value="TreeGrafter"/>
</dbReference>
<dbReference type="InterPro" id="IPR001680">
    <property type="entry name" value="WD40_rpt"/>
</dbReference>
<dbReference type="Pfam" id="PF00400">
    <property type="entry name" value="WD40"/>
    <property type="match status" value="2"/>
</dbReference>
<dbReference type="GO" id="GO:0030127">
    <property type="term" value="C:COPII vesicle coat"/>
    <property type="evidence" value="ECO:0007669"/>
    <property type="project" value="TreeGrafter"/>
</dbReference>
<feature type="region of interest" description="Disordered" evidence="16">
    <location>
        <begin position="1167"/>
        <end position="1187"/>
    </location>
</feature>
<evidence type="ECO:0000256" key="1">
    <source>
        <dbReference type="ARBA" id="ARBA00004299"/>
    </source>
</evidence>
<accession>A0A0P1KTF4</accession>
<feature type="compositionally biased region" description="Polar residues" evidence="16">
    <location>
        <begin position="999"/>
        <end position="1020"/>
    </location>
</feature>
<dbReference type="Proteomes" id="UP000236544">
    <property type="component" value="Unassembled WGS sequence"/>
</dbReference>
<keyword evidence="11" id="KW-0653">Protein transport</keyword>
<keyword evidence="12" id="KW-0472">Membrane</keyword>
<dbReference type="InterPro" id="IPR015943">
    <property type="entry name" value="WD40/YVTN_repeat-like_dom_sf"/>
</dbReference>
<comment type="subcellular location">
    <subcellularLocation>
        <location evidence="1">Cytoplasmic vesicle</location>
        <location evidence="1">COPII-coated vesicle membrane</location>
        <topology evidence="1">Peripheral membrane protein</topology>
        <orientation evidence="1">Cytoplasmic side</orientation>
    </subcellularLocation>
    <subcellularLocation>
        <location evidence="2">Endoplasmic reticulum membrane</location>
        <topology evidence="2">Peripheral membrane protein</topology>
        <orientation evidence="2">Cytoplasmic side</orientation>
    </subcellularLocation>
</comment>
<evidence type="ECO:0000256" key="13">
    <source>
        <dbReference type="ARBA" id="ARBA00023329"/>
    </source>
</evidence>
<feature type="compositionally biased region" description="Polar residues" evidence="16">
    <location>
        <begin position="935"/>
        <end position="950"/>
    </location>
</feature>
<evidence type="ECO:0000256" key="4">
    <source>
        <dbReference type="ARBA" id="ARBA00013507"/>
    </source>
</evidence>
<proteinExistence type="inferred from homology"/>
<organism evidence="19 20">
    <name type="scientific">Lachancea quebecensis</name>
    <dbReference type="NCBI Taxonomy" id="1654605"/>
    <lineage>
        <taxon>Eukaryota</taxon>
        <taxon>Fungi</taxon>
        <taxon>Dikarya</taxon>
        <taxon>Ascomycota</taxon>
        <taxon>Saccharomycotina</taxon>
        <taxon>Saccharomycetes</taxon>
        <taxon>Saccharomycetales</taxon>
        <taxon>Saccharomycetaceae</taxon>
        <taxon>Lachancea</taxon>
    </lineage>
</organism>
<comment type="similarity">
    <text evidence="3">Belongs to the WD repeat SEC31 family.</text>
</comment>
<evidence type="ECO:0000313" key="20">
    <source>
        <dbReference type="Proteomes" id="UP000236544"/>
    </source>
</evidence>
<dbReference type="PROSITE" id="PS50082">
    <property type="entry name" value="WD_REPEATS_2"/>
    <property type="match status" value="2"/>
</dbReference>
<dbReference type="InterPro" id="IPR024298">
    <property type="entry name" value="Sec16_Sec23-bd"/>
</dbReference>
<evidence type="ECO:0000256" key="12">
    <source>
        <dbReference type="ARBA" id="ARBA00023136"/>
    </source>
</evidence>
<keyword evidence="13" id="KW-0968">Cytoplasmic vesicle</keyword>
<gene>
    <name evidence="19" type="ORF">LAQU0_S08e01948g</name>
</gene>
<keyword evidence="20" id="KW-1185">Reference proteome</keyword>
<dbReference type="Gene3D" id="6.10.140.1600">
    <property type="match status" value="1"/>
</dbReference>
<feature type="domain" description="Sec16 Sec23-binding" evidence="18">
    <location>
        <begin position="508"/>
        <end position="668"/>
    </location>
</feature>
<name>A0A0P1KTF4_9SACH</name>
<dbReference type="InterPro" id="IPR009917">
    <property type="entry name" value="SRA1/Sec31"/>
</dbReference>
<dbReference type="Gene3D" id="1.20.940.10">
    <property type="entry name" value="Functional domain of the splicing factor Prp18"/>
    <property type="match status" value="1"/>
</dbReference>
<keyword evidence="7 15" id="KW-0853">WD repeat</keyword>
<protein>
    <recommendedName>
        <fullName evidence="5">Protein transport protein SEC31</fullName>
    </recommendedName>
    <alternativeName>
        <fullName evidence="4">Protein transport protein sec31</fullName>
    </alternativeName>
</protein>